<feature type="region of interest" description="Disordered" evidence="3">
    <location>
        <begin position="279"/>
        <end position="298"/>
    </location>
</feature>
<feature type="compositionally biased region" description="Acidic residues" evidence="3">
    <location>
        <begin position="283"/>
        <end position="298"/>
    </location>
</feature>
<dbReference type="STRING" id="64791.A0A151WJZ6"/>
<evidence type="ECO:0000313" key="5">
    <source>
        <dbReference type="Proteomes" id="UP000075809"/>
    </source>
</evidence>
<sequence>MLVGSSRQQKGVFLLVVDFWHMKPEYWPGATKVQTDKVNNADTALAQSDNEDDSDYEENEKEDDSEEMEADTDEASYDAGPTTNAGWADVMQKILKTNKPKRKKTLVLAKAKKLCDMKIKKKEEDISFEIDGIKEEIKSESEEDIDKTSVTLKTATKSRIKIRIKPSITDREHERMLQKIATKGVVQLFNAVRQQQVEIKTKLSQAGPLERKREQVFKNIDKNTFLDILMGGSKSIPIDNAVKSEKPVKQTDDKDKDHKMWSVLRDDFVMGAKLKDWDKKNIEEEDSSAPEDINSDVD</sequence>
<dbReference type="GO" id="GO:0000460">
    <property type="term" value="P:maturation of 5.8S rRNA"/>
    <property type="evidence" value="ECO:0007669"/>
    <property type="project" value="TreeGrafter"/>
</dbReference>
<feature type="compositionally biased region" description="Polar residues" evidence="3">
    <location>
        <begin position="33"/>
        <end position="47"/>
    </location>
</feature>
<dbReference type="Pfam" id="PF07890">
    <property type="entry name" value="Rrp15p"/>
    <property type="match status" value="1"/>
</dbReference>
<proteinExistence type="inferred from homology"/>
<organism evidence="4 5">
    <name type="scientific">Mycetomoellerius zeteki</name>
    <dbReference type="NCBI Taxonomy" id="64791"/>
    <lineage>
        <taxon>Eukaryota</taxon>
        <taxon>Metazoa</taxon>
        <taxon>Ecdysozoa</taxon>
        <taxon>Arthropoda</taxon>
        <taxon>Hexapoda</taxon>
        <taxon>Insecta</taxon>
        <taxon>Pterygota</taxon>
        <taxon>Neoptera</taxon>
        <taxon>Endopterygota</taxon>
        <taxon>Hymenoptera</taxon>
        <taxon>Apocrita</taxon>
        <taxon>Aculeata</taxon>
        <taxon>Formicoidea</taxon>
        <taxon>Formicidae</taxon>
        <taxon>Myrmicinae</taxon>
        <taxon>Mycetomoellerius</taxon>
    </lineage>
</organism>
<accession>A0A151WJZ6</accession>
<evidence type="ECO:0000256" key="2">
    <source>
        <dbReference type="ARBA" id="ARBA00017475"/>
    </source>
</evidence>
<protein>
    <recommendedName>
        <fullName evidence="2">RRP15-like protein</fullName>
    </recommendedName>
</protein>
<comment type="similarity">
    <text evidence="1">Belongs to the RRP15 family.</text>
</comment>
<gene>
    <name evidence="4" type="ORF">ALC60_12975</name>
</gene>
<dbReference type="GO" id="GO:0030687">
    <property type="term" value="C:preribosome, large subunit precursor"/>
    <property type="evidence" value="ECO:0007669"/>
    <property type="project" value="TreeGrafter"/>
</dbReference>
<feature type="compositionally biased region" description="Acidic residues" evidence="3">
    <location>
        <begin position="49"/>
        <end position="76"/>
    </location>
</feature>
<evidence type="ECO:0000313" key="4">
    <source>
        <dbReference type="EMBL" id="KYQ48015.1"/>
    </source>
</evidence>
<name>A0A151WJZ6_9HYME</name>
<dbReference type="EMBL" id="KQ983039">
    <property type="protein sequence ID" value="KYQ48015.1"/>
    <property type="molecule type" value="Genomic_DNA"/>
</dbReference>
<evidence type="ECO:0000256" key="1">
    <source>
        <dbReference type="ARBA" id="ARBA00007462"/>
    </source>
</evidence>
<feature type="region of interest" description="Disordered" evidence="3">
    <location>
        <begin position="33"/>
        <end position="83"/>
    </location>
</feature>
<dbReference type="OrthoDB" id="20949at2759"/>
<dbReference type="Proteomes" id="UP000075809">
    <property type="component" value="Unassembled WGS sequence"/>
</dbReference>
<dbReference type="GO" id="GO:0000470">
    <property type="term" value="P:maturation of LSU-rRNA"/>
    <property type="evidence" value="ECO:0007669"/>
    <property type="project" value="TreeGrafter"/>
</dbReference>
<dbReference type="PANTHER" id="PTHR13245">
    <property type="entry name" value="RRP15-LIKE PROTEIN"/>
    <property type="match status" value="1"/>
</dbReference>
<reference evidence="4 5" key="1">
    <citation type="submission" date="2015-09" db="EMBL/GenBank/DDBJ databases">
        <title>Trachymyrmex zeteki WGS genome.</title>
        <authorList>
            <person name="Nygaard S."/>
            <person name="Hu H."/>
            <person name="Boomsma J."/>
            <person name="Zhang G."/>
        </authorList>
    </citation>
    <scope>NUCLEOTIDE SEQUENCE [LARGE SCALE GENOMIC DNA]</scope>
    <source>
        <strain evidence="4">Tzet28-1</strain>
        <tissue evidence="4">Whole body</tissue>
    </source>
</reference>
<keyword evidence="5" id="KW-1185">Reference proteome</keyword>
<evidence type="ECO:0000256" key="3">
    <source>
        <dbReference type="SAM" id="MobiDB-lite"/>
    </source>
</evidence>
<dbReference type="PANTHER" id="PTHR13245:SF14">
    <property type="entry name" value="RRP15-LIKE PROTEIN"/>
    <property type="match status" value="1"/>
</dbReference>
<dbReference type="InterPro" id="IPR012459">
    <property type="entry name" value="Rrp15"/>
</dbReference>
<dbReference type="AlphaFoldDB" id="A0A151WJZ6"/>